<dbReference type="GO" id="GO:0042128">
    <property type="term" value="P:nitrate assimilation"/>
    <property type="evidence" value="ECO:0007669"/>
    <property type="project" value="UniProtKB-KW"/>
</dbReference>
<dbReference type="InterPro" id="IPR020945">
    <property type="entry name" value="DMSO/NO3_reduct_chaperone"/>
</dbReference>
<dbReference type="Gene3D" id="1.10.3480.10">
    <property type="entry name" value="TorD-like"/>
    <property type="match status" value="1"/>
</dbReference>
<evidence type="ECO:0000256" key="1">
    <source>
        <dbReference type="ARBA" id="ARBA00023063"/>
    </source>
</evidence>
<dbReference type="PANTHER" id="PTHR43680:SF2">
    <property type="entry name" value="NITRATE REDUCTASE MOLYBDENUM COFACTOR ASSEMBLY CHAPERONE NARJ"/>
    <property type="match status" value="1"/>
</dbReference>
<dbReference type="GO" id="GO:0051082">
    <property type="term" value="F:unfolded protein binding"/>
    <property type="evidence" value="ECO:0007669"/>
    <property type="project" value="InterPro"/>
</dbReference>
<gene>
    <name evidence="2" type="ORF">IIU_01629</name>
</gene>
<dbReference type="PANTHER" id="PTHR43680">
    <property type="entry name" value="NITRATE REDUCTASE MOLYBDENUM COFACTOR ASSEMBLY CHAPERONE"/>
    <property type="match status" value="1"/>
</dbReference>
<sequence>MRQSLQTAFSCSSFLLSYPELGWREALTELQEEVETIEQEDVKASLTAFIKQVLDKTNDQLIDSYVYTFDFGKKTNMYLTYMNTGEQRERGIELLELKQHYKKSGFSVTDKELPDYLPLLLEFFANANEQDSEPIMSKYTENIQALHVQLKEAGSMYEPILASVLLAIETWGVQTNYKGALSK</sequence>
<dbReference type="InterPro" id="IPR003765">
    <property type="entry name" value="NO3_reductase_chaperone_NarJ"/>
</dbReference>
<protein>
    <submittedName>
        <fullName evidence="2">Nitrate reductase molybdenum cofactor assembly chaperone</fullName>
    </submittedName>
</protein>
<dbReference type="RefSeq" id="WP_016109875.1">
    <property type="nucleotide sequence ID" value="NZ_KB976173.1"/>
</dbReference>
<name>A0A9W5PUC3_BACCE</name>
<comment type="caution">
    <text evidence="2">The sequence shown here is derived from an EMBL/GenBank/DDBJ whole genome shotgun (WGS) entry which is preliminary data.</text>
</comment>
<organism evidence="2 3">
    <name type="scientific">Bacillus cereus VD133</name>
    <dbReference type="NCBI Taxonomy" id="1053233"/>
    <lineage>
        <taxon>Bacteria</taxon>
        <taxon>Bacillati</taxon>
        <taxon>Bacillota</taxon>
        <taxon>Bacilli</taxon>
        <taxon>Bacillales</taxon>
        <taxon>Bacillaceae</taxon>
        <taxon>Bacillus</taxon>
        <taxon>Bacillus cereus group</taxon>
    </lineage>
</organism>
<evidence type="ECO:0000313" key="3">
    <source>
        <dbReference type="Proteomes" id="UP000014018"/>
    </source>
</evidence>
<dbReference type="GO" id="GO:0016530">
    <property type="term" value="F:metallochaperone activity"/>
    <property type="evidence" value="ECO:0007669"/>
    <property type="project" value="TreeGrafter"/>
</dbReference>
<dbReference type="AlphaFoldDB" id="A0A9W5PUC3"/>
<dbReference type="Pfam" id="PF02613">
    <property type="entry name" value="Nitrate_red_del"/>
    <property type="match status" value="1"/>
</dbReference>
<dbReference type="NCBIfam" id="TIGR00684">
    <property type="entry name" value="narJ"/>
    <property type="match status" value="1"/>
</dbReference>
<dbReference type="Proteomes" id="UP000014018">
    <property type="component" value="Unassembled WGS sequence"/>
</dbReference>
<dbReference type="InterPro" id="IPR036411">
    <property type="entry name" value="TorD-like_sf"/>
</dbReference>
<reference evidence="2 3" key="1">
    <citation type="submission" date="2012-12" db="EMBL/GenBank/DDBJ databases">
        <title>The Genome Sequence of Bacillus cereus VD133.</title>
        <authorList>
            <consortium name="The Broad Institute Genome Sequencing Platform"/>
            <consortium name="The Broad Institute Genome Sequencing Center for Infectious Disease"/>
            <person name="Feldgarden M."/>
            <person name="Van der Auwera G.A."/>
            <person name="Mahillon J."/>
            <person name="Duprez V."/>
            <person name="Timmery S."/>
            <person name="Mattelet C."/>
            <person name="Dierick K."/>
            <person name="Sun M."/>
            <person name="Yu Z."/>
            <person name="Zhu L."/>
            <person name="Hu X."/>
            <person name="Shank E.B."/>
            <person name="Swiecicka I."/>
            <person name="Hansen B.M."/>
            <person name="Andrup L."/>
            <person name="Walker B."/>
            <person name="Young S.K."/>
            <person name="Zeng Q."/>
            <person name="Gargeya S."/>
            <person name="Fitzgerald M."/>
            <person name="Haas B."/>
            <person name="Abouelleil A."/>
            <person name="Alvarado L."/>
            <person name="Arachchi H.M."/>
            <person name="Berlin A.M."/>
            <person name="Chapman S.B."/>
            <person name="Dewar J."/>
            <person name="Goldberg J."/>
            <person name="Griggs A."/>
            <person name="Gujja S."/>
            <person name="Hansen M."/>
            <person name="Howarth C."/>
            <person name="Imamovic A."/>
            <person name="Larimer J."/>
            <person name="McCowan C."/>
            <person name="Murphy C."/>
            <person name="Neiman D."/>
            <person name="Pearson M."/>
            <person name="Priest M."/>
            <person name="Roberts A."/>
            <person name="Saif S."/>
            <person name="Shea T."/>
            <person name="Sisk P."/>
            <person name="Sykes S."/>
            <person name="Wortman J."/>
            <person name="Nusbaum C."/>
            <person name="Birren B."/>
        </authorList>
    </citation>
    <scope>NUCLEOTIDE SEQUENCE [LARGE SCALE GENOMIC DNA]</scope>
    <source>
        <strain evidence="2 3">VD133</strain>
    </source>
</reference>
<dbReference type="EMBL" id="AHFB01000031">
    <property type="protein sequence ID" value="EOO36613.1"/>
    <property type="molecule type" value="Genomic_DNA"/>
</dbReference>
<keyword evidence="1" id="KW-0534">Nitrate assimilation</keyword>
<dbReference type="GO" id="GO:0051131">
    <property type="term" value="P:chaperone-mediated protein complex assembly"/>
    <property type="evidence" value="ECO:0007669"/>
    <property type="project" value="InterPro"/>
</dbReference>
<accession>A0A9W5PUC3</accession>
<dbReference type="SUPFAM" id="SSF89155">
    <property type="entry name" value="TorD-like"/>
    <property type="match status" value="1"/>
</dbReference>
<proteinExistence type="predicted"/>
<evidence type="ECO:0000313" key="2">
    <source>
        <dbReference type="EMBL" id="EOO36613.1"/>
    </source>
</evidence>
<dbReference type="FunFam" id="1.10.3480.10:FF:000004">
    <property type="entry name" value="Nitrate reductase molybdenum cofactor assembly chaperone"/>
    <property type="match status" value="1"/>
</dbReference>